<proteinExistence type="predicted"/>
<organism evidence="1">
    <name type="scientific">Phylloscopus proregulus Brevihamaparvovirus</name>
    <dbReference type="NCBI Taxonomy" id="2794566"/>
    <lineage>
        <taxon>Viruses</taxon>
        <taxon>Monodnaviria</taxon>
        <taxon>Shotokuvirae</taxon>
        <taxon>Cossaviricota</taxon>
        <taxon>Quintoviricetes</taxon>
        <taxon>Piccovirales</taxon>
        <taxon>Parvoviridae</taxon>
        <taxon>Hamaparvovirinae</taxon>
        <taxon>Brevihamaparvovirus</taxon>
    </lineage>
</organism>
<dbReference type="Pfam" id="PF25662">
    <property type="entry name" value="AdSDV_VP1"/>
    <property type="match status" value="1"/>
</dbReference>
<accession>A0A8A4XE48</accession>
<sequence>MRKGYFDKEIENEMSGGGYVTNKNKQDEEGVKQGVGNIVPIPKDNIWNKGNLCYPYKLKQRYFVDLDFSGLLEFQGFVVPYQTIPFWFNRFDDTSYATKQNYAIWNALEGQAWGMDWNHGSIKIDVISCTRQRLLQTGTTNTLTWDFETSQNLIIAECTRTPLVYNVAVADLSGQQFNINTCKTRDSTYWNDGMDMTDVTEVPQRMRWEKHINFAKLGHGNVWEPIQAAVTNNTKNKMIPGRTQFASAGGTVTTRGNYAKLTNITHQESTGSTAAKVVNDSFVEPKHYPGLVIHQPHIPDETGFMKFRYQVRVETELDVNFHMFPEGFVNSTPGSISQSVQRGVVARYIMPYETFAPIADTSYNVICVPYNLTK</sequence>
<dbReference type="EMBL" id="MW046602">
    <property type="protein sequence ID" value="QTE04068.1"/>
    <property type="molecule type" value="Genomic_DNA"/>
</dbReference>
<reference evidence="1" key="1">
    <citation type="submission" date="2020-09" db="EMBL/GenBank/DDBJ databases">
        <title>Parvovirus dark matter in the feces of wild birds.</title>
        <authorList>
            <person name="Dai Z."/>
            <person name="Yang S."/>
            <person name="Zhang W."/>
        </authorList>
    </citation>
    <scope>NUCLEOTIDE SEQUENCE</scope>
    <source>
        <strain evidence="1">Plw155par08</strain>
    </source>
</reference>
<protein>
    <submittedName>
        <fullName evidence="1">VP</fullName>
    </submittedName>
</protein>
<name>A0A8A4XE48_9VIRU</name>
<dbReference type="InterPro" id="IPR057723">
    <property type="entry name" value="AdSDV_VP1"/>
</dbReference>
<evidence type="ECO:0000313" key="1">
    <source>
        <dbReference type="EMBL" id="QTE04068.1"/>
    </source>
</evidence>